<name>A0AAD9G735_BABDI</name>
<accession>A0AAD9G735</accession>
<reference evidence="1" key="1">
    <citation type="journal article" date="2014" name="Nucleic Acids Res.">
        <title>The evolutionary dynamics of variant antigen genes in Babesia reveal a history of genomic innovation underlying host-parasite interaction.</title>
        <authorList>
            <person name="Jackson A.P."/>
            <person name="Otto T.D."/>
            <person name="Darby A."/>
            <person name="Ramaprasad A."/>
            <person name="Xia D."/>
            <person name="Echaide I.E."/>
            <person name="Farber M."/>
            <person name="Gahlot S."/>
            <person name="Gamble J."/>
            <person name="Gupta D."/>
            <person name="Gupta Y."/>
            <person name="Jackson L."/>
            <person name="Malandrin L."/>
            <person name="Malas T.B."/>
            <person name="Moussa E."/>
            <person name="Nair M."/>
            <person name="Reid A.J."/>
            <person name="Sanders M."/>
            <person name="Sharma J."/>
            <person name="Tracey A."/>
            <person name="Quail M.A."/>
            <person name="Weir W."/>
            <person name="Wastling J.M."/>
            <person name="Hall N."/>
            <person name="Willadsen P."/>
            <person name="Lingelbach K."/>
            <person name="Shiels B."/>
            <person name="Tait A."/>
            <person name="Berriman M."/>
            <person name="Allred D.R."/>
            <person name="Pain A."/>
        </authorList>
    </citation>
    <scope>NUCLEOTIDE SEQUENCE</scope>
    <source>
        <strain evidence="1">1802A</strain>
    </source>
</reference>
<gene>
    <name evidence="1" type="ORF">X943_001891</name>
</gene>
<keyword evidence="2" id="KW-1185">Reference proteome</keyword>
<evidence type="ECO:0000313" key="2">
    <source>
        <dbReference type="Proteomes" id="UP001195914"/>
    </source>
</evidence>
<protein>
    <recommendedName>
        <fullName evidence="3">Proteasome maturation factor UMP1</fullName>
    </recommendedName>
</protein>
<comment type="caution">
    <text evidence="1">The sequence shown here is derived from an EMBL/GenBank/DDBJ whole genome shotgun (WGS) entry which is preliminary data.</text>
</comment>
<reference evidence="1" key="2">
    <citation type="submission" date="2021-05" db="EMBL/GenBank/DDBJ databases">
        <authorList>
            <person name="Pain A."/>
        </authorList>
    </citation>
    <scope>NUCLEOTIDE SEQUENCE</scope>
    <source>
        <strain evidence="1">1802A</strain>
    </source>
</reference>
<dbReference type="AlphaFoldDB" id="A0AAD9G735"/>
<sequence>MDGSVEFNPINIDLNSFPHNGLDNGGVRTAFGDMGSMHPLHDIDYKHVLKEEMAKSQRLQKTLGYQQALKNSIELNMCAKSARLPGIKSSMLSVEILMDKLDTLEPYEYMNTEKPRNEFGVGGVHSLLENKFNL</sequence>
<evidence type="ECO:0000313" key="1">
    <source>
        <dbReference type="EMBL" id="KAK1933027.1"/>
    </source>
</evidence>
<evidence type="ECO:0008006" key="3">
    <source>
        <dbReference type="Google" id="ProtNLM"/>
    </source>
</evidence>
<organism evidence="1 2">
    <name type="scientific">Babesia divergens</name>
    <dbReference type="NCBI Taxonomy" id="32595"/>
    <lineage>
        <taxon>Eukaryota</taxon>
        <taxon>Sar</taxon>
        <taxon>Alveolata</taxon>
        <taxon>Apicomplexa</taxon>
        <taxon>Aconoidasida</taxon>
        <taxon>Piroplasmida</taxon>
        <taxon>Babesiidae</taxon>
        <taxon>Babesia</taxon>
    </lineage>
</organism>
<dbReference type="EMBL" id="JAHBMH010000073">
    <property type="protein sequence ID" value="KAK1933027.1"/>
    <property type="molecule type" value="Genomic_DNA"/>
</dbReference>
<dbReference type="Pfam" id="PF05348">
    <property type="entry name" value="UMP1"/>
    <property type="match status" value="1"/>
</dbReference>
<proteinExistence type="predicted"/>
<dbReference type="Proteomes" id="UP001195914">
    <property type="component" value="Unassembled WGS sequence"/>
</dbReference>